<name>A0AAE3EZL7_9FLAO</name>
<evidence type="ECO:0000256" key="3">
    <source>
        <dbReference type="ARBA" id="ARBA00022748"/>
    </source>
</evidence>
<evidence type="ECO:0000259" key="8">
    <source>
        <dbReference type="Pfam" id="PF05140"/>
    </source>
</evidence>
<organism evidence="9 10">
    <name type="scientific">Cerina litoralis</name>
    <dbReference type="NCBI Taxonomy" id="2874477"/>
    <lineage>
        <taxon>Bacteria</taxon>
        <taxon>Pseudomonadati</taxon>
        <taxon>Bacteroidota</taxon>
        <taxon>Flavobacteriia</taxon>
        <taxon>Flavobacteriales</taxon>
        <taxon>Flavobacteriaceae</taxon>
        <taxon>Cerina</taxon>
    </lineage>
</organism>
<evidence type="ECO:0000256" key="5">
    <source>
        <dbReference type="ARBA" id="ARBA00023136"/>
    </source>
</evidence>
<comment type="subcellular location">
    <subcellularLocation>
        <location evidence="1">Membrane</location>
        <topology evidence="1">Multi-pass membrane protein</topology>
    </subcellularLocation>
</comment>
<dbReference type="InterPro" id="IPR045062">
    <property type="entry name" value="Cyt_c_biogenesis_CcsA/CcmC"/>
</dbReference>
<feature type="transmembrane region" description="Helical" evidence="6">
    <location>
        <begin position="1064"/>
        <end position="1082"/>
    </location>
</feature>
<feature type="transmembrane region" description="Helical" evidence="6">
    <location>
        <begin position="964"/>
        <end position="984"/>
    </location>
</feature>
<feature type="transmembrane region" description="Helical" evidence="6">
    <location>
        <begin position="43"/>
        <end position="64"/>
    </location>
</feature>
<dbReference type="EMBL" id="JAIRBC010000035">
    <property type="protein sequence ID" value="MCG2462546.1"/>
    <property type="molecule type" value="Genomic_DNA"/>
</dbReference>
<feature type="transmembrane region" description="Helical" evidence="6">
    <location>
        <begin position="450"/>
        <end position="468"/>
    </location>
</feature>
<feature type="transmembrane region" description="Helical" evidence="6">
    <location>
        <begin position="913"/>
        <end position="943"/>
    </location>
</feature>
<evidence type="ECO:0000256" key="1">
    <source>
        <dbReference type="ARBA" id="ARBA00004141"/>
    </source>
</evidence>
<dbReference type="PANTHER" id="PTHR30071:SF1">
    <property type="entry name" value="CYTOCHROME B_B6 PROTEIN-RELATED"/>
    <property type="match status" value="1"/>
</dbReference>
<keyword evidence="2 6" id="KW-0812">Transmembrane</keyword>
<evidence type="ECO:0000256" key="6">
    <source>
        <dbReference type="SAM" id="Phobius"/>
    </source>
</evidence>
<feature type="transmembrane region" description="Helical" evidence="6">
    <location>
        <begin position="781"/>
        <end position="805"/>
    </location>
</feature>
<dbReference type="InterPro" id="IPR007816">
    <property type="entry name" value="ResB-like_domain"/>
</dbReference>
<dbReference type="Proteomes" id="UP001200642">
    <property type="component" value="Unassembled WGS sequence"/>
</dbReference>
<feature type="domain" description="ResB-like" evidence="8">
    <location>
        <begin position="74"/>
        <end position="117"/>
    </location>
</feature>
<feature type="transmembrane region" description="Helical" evidence="6">
    <location>
        <begin position="999"/>
        <end position="1017"/>
    </location>
</feature>
<proteinExistence type="predicted"/>
<dbReference type="Pfam" id="PF05140">
    <property type="entry name" value="ResB"/>
    <property type="match status" value="2"/>
</dbReference>
<dbReference type="RefSeq" id="WP_317903683.1">
    <property type="nucleotide sequence ID" value="NZ_JAIRBC010000035.1"/>
</dbReference>
<evidence type="ECO:0000256" key="4">
    <source>
        <dbReference type="ARBA" id="ARBA00022989"/>
    </source>
</evidence>
<sequence>MNCLKIILFSTRTMTVLLLLYGISMAVGTFVENDYDTPTAKTLVYNSTWFEILMFWLILLFAANIKTYRLTRREKWPVLVFHLAFIFMFIGGAITRYVSFEGQMPIEEGQTTNEIISDLTYFKLIVTDGKKTLNFDKYPYMMSYFNSKDTKWPFKRTFRQDYRFGDKIISLKTLDYIPLAKDSVQKMKSGKKMLNIVSIGRGRRENSNISEGETKNIGGTMFSFNTPVQGTVQLSEKDGVIKIVLPSDGQYMSMEGQGKGVVTDSTLLVQHSGEIKANEPAVLDHRALYTVNNTNFIIPKSAFKGKTVYYNGDKNDPMDKNLLDVIQLELRSGNERDTLLIQGGKGVTEFNKTSNINGLKISVGYGSKILYTDFYLRCDDFLLDRYPGSNNPSSYESKITVIDGGSEKQHHIYMNNVMDYKGYRFFQASYFPDESGTILSVNADRWGTNITYFGYFLLFGGMFLTLFWKGSHFWNLNNSLKRMHKNNLIVLPFVFLFGMGLGINPCFAQNSTTQTKDTTTLSQHKPGTAAQFARPGELGSNRIIDPIHAAKFGHLLVQDFQGRIKPVNTHTLELLRKIYKKDKYQKGPITISSDQWFISMQIDPGYWANEPLIKVGQKGGDKLIKETGANTEGYTSYANLVDPNTGNFKLEKQNSKSFSKRKADQSNYDKGVIEVTERFNIFSSIAYGYYTNIIPVKNDPAQKWRSWIYSSDKNPVEIDKTAYALLTSYFIGLKAGLKTGNWTKADKSIEDISEFQQIWGKKIVPSAEKVGLEILYNHLNIFLWLMIAYSFLGLFMIILGFAEVFSSGSKYNRIIRILSKILLGIMVVTLAVQATALGVRWYLSGHAPWSNGYEAIIFISGIGVLSGLLLYRNRNAFIPAAGALVAMIMMGFAHGGSMLDPQITPLEPVLKSYWLMVHVGIITSSYGFFGLSAVLSAISLILFSTKRTKKIERSIKEMTIVNEMALTVGIFALTVGTFLGGMWANESWGRYWSWDPKETWAFISVIFYAVVLHLRLVPKLRGKLTFNIVSLWAIWSIIFTYFGVNYYLSGLHSYAAGDPMPIPSWIYITAGGMFLLSLVAYYRNAGNKNQKSIQLKAQRHKNYKLGN</sequence>
<dbReference type="GO" id="GO:0005886">
    <property type="term" value="C:plasma membrane"/>
    <property type="evidence" value="ECO:0007669"/>
    <property type="project" value="TreeGrafter"/>
</dbReference>
<dbReference type="GO" id="GO:0020037">
    <property type="term" value="F:heme binding"/>
    <property type="evidence" value="ECO:0007669"/>
    <property type="project" value="InterPro"/>
</dbReference>
<keyword evidence="4 6" id="KW-1133">Transmembrane helix</keyword>
<evidence type="ECO:0000313" key="10">
    <source>
        <dbReference type="Proteomes" id="UP001200642"/>
    </source>
</evidence>
<dbReference type="PANTHER" id="PTHR30071">
    <property type="entry name" value="HEME EXPORTER PROTEIN C"/>
    <property type="match status" value="1"/>
</dbReference>
<keyword evidence="10" id="KW-1185">Reference proteome</keyword>
<keyword evidence="3" id="KW-0201">Cytochrome c-type biogenesis</keyword>
<dbReference type="InterPro" id="IPR002541">
    <property type="entry name" value="Cyt_c_assembly"/>
</dbReference>
<evidence type="ECO:0000256" key="2">
    <source>
        <dbReference type="ARBA" id="ARBA00022692"/>
    </source>
</evidence>
<accession>A0AAE3EZL7</accession>
<feature type="domain" description="Cytochrome c assembly protein" evidence="7">
    <location>
        <begin position="849"/>
        <end position="1052"/>
    </location>
</feature>
<dbReference type="Pfam" id="PF01578">
    <property type="entry name" value="Cytochrom_C_asm"/>
    <property type="match status" value="1"/>
</dbReference>
<reference evidence="9" key="1">
    <citation type="submission" date="2023-02" db="EMBL/GenBank/DDBJ databases">
        <title>Genome of Flavobacteriaceae gen. nov. sp. strain F89.</title>
        <authorList>
            <person name="Wang Y."/>
        </authorList>
    </citation>
    <scope>NUCLEOTIDE SEQUENCE</scope>
    <source>
        <strain evidence="9">F89</strain>
    </source>
</reference>
<feature type="transmembrane region" description="Helical" evidence="6">
    <location>
        <begin position="12"/>
        <end position="31"/>
    </location>
</feature>
<feature type="transmembrane region" description="Helical" evidence="6">
    <location>
        <begin position="1024"/>
        <end position="1044"/>
    </location>
</feature>
<dbReference type="AlphaFoldDB" id="A0AAE3EZL7"/>
<feature type="transmembrane region" description="Helical" evidence="6">
    <location>
        <begin position="855"/>
        <end position="871"/>
    </location>
</feature>
<feature type="domain" description="ResB-like" evidence="8">
    <location>
        <begin position="361"/>
        <end position="430"/>
    </location>
</feature>
<feature type="transmembrane region" description="Helical" evidence="6">
    <location>
        <begin position="76"/>
        <end position="98"/>
    </location>
</feature>
<feature type="transmembrane region" description="Helical" evidence="6">
    <location>
        <begin position="817"/>
        <end position="843"/>
    </location>
</feature>
<evidence type="ECO:0000313" key="9">
    <source>
        <dbReference type="EMBL" id="MCG2462546.1"/>
    </source>
</evidence>
<comment type="caution">
    <text evidence="9">The sequence shown here is derived from an EMBL/GenBank/DDBJ whole genome shotgun (WGS) entry which is preliminary data.</text>
</comment>
<feature type="transmembrane region" description="Helical" evidence="6">
    <location>
        <begin position="488"/>
        <end position="505"/>
    </location>
</feature>
<evidence type="ECO:0000259" key="7">
    <source>
        <dbReference type="Pfam" id="PF01578"/>
    </source>
</evidence>
<protein>
    <submittedName>
        <fullName evidence="9">Cytochrome c biogenesis protein CcsA</fullName>
    </submittedName>
</protein>
<gene>
    <name evidence="9" type="primary">ccsA</name>
    <name evidence="9" type="ORF">K8352_17425</name>
</gene>
<dbReference type="GO" id="GO:0017004">
    <property type="term" value="P:cytochrome complex assembly"/>
    <property type="evidence" value="ECO:0007669"/>
    <property type="project" value="UniProtKB-KW"/>
</dbReference>
<feature type="transmembrane region" description="Helical" evidence="6">
    <location>
        <begin position="876"/>
        <end position="893"/>
    </location>
</feature>
<keyword evidence="5 6" id="KW-0472">Membrane</keyword>